<dbReference type="GO" id="GO:0005634">
    <property type="term" value="C:nucleus"/>
    <property type="evidence" value="ECO:0007669"/>
    <property type="project" value="TreeGrafter"/>
</dbReference>
<protein>
    <submittedName>
        <fullName evidence="2">Pre-rRNA-processing protein pno1</fullName>
    </submittedName>
</protein>
<evidence type="ECO:0000313" key="3">
    <source>
        <dbReference type="Proteomes" id="UP000553632"/>
    </source>
</evidence>
<gene>
    <name evidence="2" type="primary">PNO1_3</name>
    <name evidence="2" type="ORF">FOZ63_024203</name>
</gene>
<dbReference type="AlphaFoldDB" id="A0A7J6S6H4"/>
<dbReference type="Proteomes" id="UP000553632">
    <property type="component" value="Unassembled WGS sequence"/>
</dbReference>
<proteinExistence type="predicted"/>
<dbReference type="PANTHER" id="PTHR12826">
    <property type="entry name" value="RIBONUCLEASE Y"/>
    <property type="match status" value="1"/>
</dbReference>
<sequence>YSKPAFKPMTAEEEERGMREVRRIAVPPHRMTPLRNSWLKLLEPLVQHMKLQVRMNTKRRCVEIRRGPGAEVNSLQKGADFIKAFMLGFDIQDAIALLRLDDLFLESFEVKDVKRL</sequence>
<dbReference type="InterPro" id="IPR055212">
    <property type="entry name" value="KH-I_PNO1_first"/>
</dbReference>
<name>A0A7J6S6H4_PEROL</name>
<feature type="non-terminal residue" evidence="2">
    <location>
        <position position="1"/>
    </location>
</feature>
<comment type="caution">
    <text evidence="2">The sequence shown here is derived from an EMBL/GenBank/DDBJ whole genome shotgun (WGS) entry which is preliminary data.</text>
</comment>
<organism evidence="2 3">
    <name type="scientific">Perkinsus olseni</name>
    <name type="common">Perkinsus atlanticus</name>
    <dbReference type="NCBI Taxonomy" id="32597"/>
    <lineage>
        <taxon>Eukaryota</taxon>
        <taxon>Sar</taxon>
        <taxon>Alveolata</taxon>
        <taxon>Perkinsozoa</taxon>
        <taxon>Perkinsea</taxon>
        <taxon>Perkinsida</taxon>
        <taxon>Perkinsidae</taxon>
        <taxon>Perkinsus</taxon>
    </lineage>
</organism>
<dbReference type="PANTHER" id="PTHR12826:SF13">
    <property type="entry name" value="RNA-BINDING PROTEIN PNO1"/>
    <property type="match status" value="1"/>
</dbReference>
<keyword evidence="1" id="KW-0694">RNA-binding</keyword>
<dbReference type="EMBL" id="JABANO010020650">
    <property type="protein sequence ID" value="KAF4728132.1"/>
    <property type="molecule type" value="Genomic_DNA"/>
</dbReference>
<keyword evidence="3" id="KW-1185">Reference proteome</keyword>
<dbReference type="CDD" id="cd22391">
    <property type="entry name" value="KH-I_PNO1_rpt1"/>
    <property type="match status" value="1"/>
</dbReference>
<evidence type="ECO:0000313" key="2">
    <source>
        <dbReference type="EMBL" id="KAF4728132.1"/>
    </source>
</evidence>
<feature type="non-terminal residue" evidence="2">
    <location>
        <position position="116"/>
    </location>
</feature>
<evidence type="ECO:0000256" key="1">
    <source>
        <dbReference type="ARBA" id="ARBA00022884"/>
    </source>
</evidence>
<dbReference type="GO" id="GO:0003723">
    <property type="term" value="F:RNA binding"/>
    <property type="evidence" value="ECO:0007669"/>
    <property type="project" value="UniProtKB-KW"/>
</dbReference>
<reference evidence="2 3" key="1">
    <citation type="submission" date="2020-04" db="EMBL/GenBank/DDBJ databases">
        <title>Perkinsus olseni comparative genomics.</title>
        <authorList>
            <person name="Bogema D.R."/>
        </authorList>
    </citation>
    <scope>NUCLEOTIDE SEQUENCE [LARGE SCALE GENOMIC DNA]</scope>
    <source>
        <strain evidence="2 3">ATCC PRA-207</strain>
    </source>
</reference>
<accession>A0A7J6S6H4</accession>